<evidence type="ECO:0000313" key="3">
    <source>
        <dbReference type="Proteomes" id="UP001596244"/>
    </source>
</evidence>
<feature type="transmembrane region" description="Helical" evidence="1">
    <location>
        <begin position="90"/>
        <end position="111"/>
    </location>
</feature>
<keyword evidence="1" id="KW-1133">Transmembrane helix</keyword>
<dbReference type="EMBL" id="JBHSQE010000001">
    <property type="protein sequence ID" value="MFC6145845.1"/>
    <property type="molecule type" value="Genomic_DNA"/>
</dbReference>
<evidence type="ECO:0000256" key="1">
    <source>
        <dbReference type="SAM" id="Phobius"/>
    </source>
</evidence>
<proteinExistence type="predicted"/>
<dbReference type="Proteomes" id="UP001596244">
    <property type="component" value="Unassembled WGS sequence"/>
</dbReference>
<feature type="transmembrane region" description="Helical" evidence="1">
    <location>
        <begin position="117"/>
        <end position="138"/>
    </location>
</feature>
<accession>A0ABW1QC33</accession>
<feature type="transmembrane region" description="Helical" evidence="1">
    <location>
        <begin position="27"/>
        <end position="49"/>
    </location>
</feature>
<name>A0ABW1QC33_9CORY</name>
<gene>
    <name evidence="2" type="ORF">ACFPUZ_03340</name>
</gene>
<keyword evidence="1" id="KW-0812">Transmembrane</keyword>
<reference evidence="3" key="1">
    <citation type="journal article" date="2019" name="Int. J. Syst. Evol. Microbiol.">
        <title>The Global Catalogue of Microorganisms (GCM) 10K type strain sequencing project: providing services to taxonomists for standard genome sequencing and annotation.</title>
        <authorList>
            <consortium name="The Broad Institute Genomics Platform"/>
            <consortium name="The Broad Institute Genome Sequencing Center for Infectious Disease"/>
            <person name="Wu L."/>
            <person name="Ma J."/>
        </authorList>
    </citation>
    <scope>NUCLEOTIDE SEQUENCE [LARGE SCALE GENOMIC DNA]</scope>
    <source>
        <strain evidence="3">CCUG 51943</strain>
    </source>
</reference>
<protein>
    <submittedName>
        <fullName evidence="2">Uncharacterized protein</fullName>
    </submittedName>
</protein>
<dbReference type="RefSeq" id="WP_376999853.1">
    <property type="nucleotide sequence ID" value="NZ_JBHSQE010000001.1"/>
</dbReference>
<keyword evidence="1" id="KW-0472">Membrane</keyword>
<keyword evidence="3" id="KW-1185">Reference proteome</keyword>
<organism evidence="2 3">
    <name type="scientific">Corynebacterium nasicanis</name>
    <dbReference type="NCBI Taxonomy" id="1448267"/>
    <lineage>
        <taxon>Bacteria</taxon>
        <taxon>Bacillati</taxon>
        <taxon>Actinomycetota</taxon>
        <taxon>Actinomycetes</taxon>
        <taxon>Mycobacteriales</taxon>
        <taxon>Corynebacteriaceae</taxon>
        <taxon>Corynebacterium</taxon>
    </lineage>
</organism>
<sequence>MNTSEARELLDHAEATSRRAASFSLAWLCYIALCAGGAITALGVAYANVTDTSPFPAWMAGGLWILIGVTFTAVTSTISPPVRRGFNSRWSIMIAVWVVAWLIVSVLNSHFTLGHGIALSAAFMSLAILGPLWEIVAVKKS</sequence>
<comment type="caution">
    <text evidence="2">The sequence shown here is derived from an EMBL/GenBank/DDBJ whole genome shotgun (WGS) entry which is preliminary data.</text>
</comment>
<evidence type="ECO:0000313" key="2">
    <source>
        <dbReference type="EMBL" id="MFC6145845.1"/>
    </source>
</evidence>
<feature type="transmembrane region" description="Helical" evidence="1">
    <location>
        <begin position="55"/>
        <end position="78"/>
    </location>
</feature>